<accession>A0A5N5XDS9</accession>
<dbReference type="AlphaFoldDB" id="A0A5N5XDS9"/>
<dbReference type="EMBL" id="ML732166">
    <property type="protein sequence ID" value="KAB8077674.1"/>
    <property type="molecule type" value="Genomic_DNA"/>
</dbReference>
<dbReference type="Gene3D" id="3.40.970.10">
    <property type="entry name" value="Ribonuclease H1, N-terminal domain"/>
    <property type="match status" value="1"/>
</dbReference>
<gene>
    <name evidence="2" type="ORF">BDV29DRAFT_167919</name>
</gene>
<evidence type="ECO:0000313" key="3">
    <source>
        <dbReference type="Proteomes" id="UP000326565"/>
    </source>
</evidence>
<dbReference type="InterPro" id="IPR037056">
    <property type="entry name" value="RNase_H1_N_sf"/>
</dbReference>
<reference evidence="2 3" key="1">
    <citation type="submission" date="2019-04" db="EMBL/GenBank/DDBJ databases">
        <title>Friends and foes A comparative genomics study of 23 Aspergillus species from section Flavi.</title>
        <authorList>
            <consortium name="DOE Joint Genome Institute"/>
            <person name="Kjaerbolling I."/>
            <person name="Vesth T."/>
            <person name="Frisvad J.C."/>
            <person name="Nybo J.L."/>
            <person name="Theobald S."/>
            <person name="Kildgaard S."/>
            <person name="Isbrandt T."/>
            <person name="Kuo A."/>
            <person name="Sato A."/>
            <person name="Lyhne E.K."/>
            <person name="Kogle M.E."/>
            <person name="Wiebenga A."/>
            <person name="Kun R.S."/>
            <person name="Lubbers R.J."/>
            <person name="Makela M.R."/>
            <person name="Barry K."/>
            <person name="Chovatia M."/>
            <person name="Clum A."/>
            <person name="Daum C."/>
            <person name="Haridas S."/>
            <person name="He G."/>
            <person name="LaButti K."/>
            <person name="Lipzen A."/>
            <person name="Mondo S."/>
            <person name="Riley R."/>
            <person name="Salamov A."/>
            <person name="Simmons B.A."/>
            <person name="Magnuson J.K."/>
            <person name="Henrissat B."/>
            <person name="Mortensen U.H."/>
            <person name="Larsen T.O."/>
            <person name="Devries R.P."/>
            <person name="Grigoriev I.V."/>
            <person name="Machida M."/>
            <person name="Baker S.E."/>
            <person name="Andersen M.R."/>
        </authorList>
    </citation>
    <scope>NUCLEOTIDE SEQUENCE [LARGE SCALE GENOMIC DNA]</scope>
    <source>
        <strain evidence="2 3">CBS 151.66</strain>
    </source>
</reference>
<name>A0A5N5XDS9_9EURO</name>
<dbReference type="Proteomes" id="UP000326565">
    <property type="component" value="Unassembled WGS sequence"/>
</dbReference>
<dbReference type="Pfam" id="PF01693">
    <property type="entry name" value="Cauli_VI"/>
    <property type="match status" value="1"/>
</dbReference>
<evidence type="ECO:0000259" key="1">
    <source>
        <dbReference type="Pfam" id="PF01693"/>
    </source>
</evidence>
<sequence length="114" mass="12587">MPQHNEYYAAFTGRVEEPTIFSSWGDAHPRVTGCTSLHGAFETLEDARAYMKRMGATQAKEVMKVDAGETAPLNGNRFYAVANGVNPGIYDLYRGRCGAEREVKKEAGSCHKKI</sequence>
<keyword evidence="3" id="KW-1185">Reference proteome</keyword>
<feature type="domain" description="Ribonuclease H1 N-terminal" evidence="1">
    <location>
        <begin position="7"/>
        <end position="50"/>
    </location>
</feature>
<protein>
    <recommendedName>
        <fullName evidence="1">Ribonuclease H1 N-terminal domain-containing protein</fullName>
    </recommendedName>
</protein>
<dbReference type="OrthoDB" id="407198at2759"/>
<proteinExistence type="predicted"/>
<dbReference type="InterPro" id="IPR011320">
    <property type="entry name" value="RNase_H1_N"/>
</dbReference>
<evidence type="ECO:0000313" key="2">
    <source>
        <dbReference type="EMBL" id="KAB8077674.1"/>
    </source>
</evidence>
<organism evidence="2 3">
    <name type="scientific">Aspergillus leporis</name>
    <dbReference type="NCBI Taxonomy" id="41062"/>
    <lineage>
        <taxon>Eukaryota</taxon>
        <taxon>Fungi</taxon>
        <taxon>Dikarya</taxon>
        <taxon>Ascomycota</taxon>
        <taxon>Pezizomycotina</taxon>
        <taxon>Eurotiomycetes</taxon>
        <taxon>Eurotiomycetidae</taxon>
        <taxon>Eurotiales</taxon>
        <taxon>Aspergillaceae</taxon>
        <taxon>Aspergillus</taxon>
        <taxon>Aspergillus subgen. Circumdati</taxon>
    </lineage>
</organism>